<sequence length="208" mass="23140">MAFPRIRYKPVKLRVDGDPSLIHYHEPNAGSKPSPTETNFLPLRSRIVTNLFSPISYAQTHAYYEEIDNIPAASVDRQSEFGSGHWYVIHPLSTLNLIVLSPSEMFVQEYSHVVAFKKARGKTLDALEYELEKRMIKAGSGGEAGYTGIWDMLEEDCESGDNATSNIGSEEDLEPKSNHTSAALAEAEAIGREAAEEARLLDEFTFVD</sequence>
<organism evidence="2 3">
    <name type="scientific">Plenodomus tracheiphilus IPT5</name>
    <dbReference type="NCBI Taxonomy" id="1408161"/>
    <lineage>
        <taxon>Eukaryota</taxon>
        <taxon>Fungi</taxon>
        <taxon>Dikarya</taxon>
        <taxon>Ascomycota</taxon>
        <taxon>Pezizomycotina</taxon>
        <taxon>Dothideomycetes</taxon>
        <taxon>Pleosporomycetidae</taxon>
        <taxon>Pleosporales</taxon>
        <taxon>Pleosporineae</taxon>
        <taxon>Leptosphaeriaceae</taxon>
        <taxon>Plenodomus</taxon>
    </lineage>
</organism>
<proteinExistence type="predicted"/>
<accession>A0A6A7ANU5</accession>
<feature type="region of interest" description="Disordered" evidence="1">
    <location>
        <begin position="160"/>
        <end position="181"/>
    </location>
</feature>
<keyword evidence="3" id="KW-1185">Reference proteome</keyword>
<evidence type="ECO:0000256" key="1">
    <source>
        <dbReference type="SAM" id="MobiDB-lite"/>
    </source>
</evidence>
<evidence type="ECO:0000313" key="3">
    <source>
        <dbReference type="Proteomes" id="UP000799423"/>
    </source>
</evidence>
<evidence type="ECO:0000313" key="2">
    <source>
        <dbReference type="EMBL" id="KAF2844940.1"/>
    </source>
</evidence>
<dbReference type="OrthoDB" id="3684248at2759"/>
<dbReference type="Proteomes" id="UP000799423">
    <property type="component" value="Unassembled WGS sequence"/>
</dbReference>
<dbReference type="EMBL" id="MU006358">
    <property type="protein sequence ID" value="KAF2844940.1"/>
    <property type="molecule type" value="Genomic_DNA"/>
</dbReference>
<protein>
    <submittedName>
        <fullName evidence="2">Uncharacterized protein</fullName>
    </submittedName>
</protein>
<gene>
    <name evidence="2" type="ORF">T440DRAFT_546583</name>
</gene>
<reference evidence="2" key="1">
    <citation type="submission" date="2020-01" db="EMBL/GenBank/DDBJ databases">
        <authorList>
            <consortium name="DOE Joint Genome Institute"/>
            <person name="Haridas S."/>
            <person name="Albert R."/>
            <person name="Binder M."/>
            <person name="Bloem J."/>
            <person name="Labutti K."/>
            <person name="Salamov A."/>
            <person name="Andreopoulos B."/>
            <person name="Baker S.E."/>
            <person name="Barry K."/>
            <person name="Bills G."/>
            <person name="Bluhm B.H."/>
            <person name="Cannon C."/>
            <person name="Castanera R."/>
            <person name="Culley D.E."/>
            <person name="Daum C."/>
            <person name="Ezra D."/>
            <person name="Gonzalez J.B."/>
            <person name="Henrissat B."/>
            <person name="Kuo A."/>
            <person name="Liang C."/>
            <person name="Lipzen A."/>
            <person name="Lutzoni F."/>
            <person name="Magnuson J."/>
            <person name="Mondo S."/>
            <person name="Nolan M."/>
            <person name="Ohm R."/>
            <person name="Pangilinan J."/>
            <person name="Park H.-J."/>
            <person name="Ramirez L."/>
            <person name="Alfaro M."/>
            <person name="Sun H."/>
            <person name="Tritt A."/>
            <person name="Yoshinaga Y."/>
            <person name="Zwiers L.-H."/>
            <person name="Turgeon B.G."/>
            <person name="Goodwin S.B."/>
            <person name="Spatafora J.W."/>
            <person name="Crous P.W."/>
            <person name="Grigoriev I.V."/>
        </authorList>
    </citation>
    <scope>NUCLEOTIDE SEQUENCE</scope>
    <source>
        <strain evidence="2">IPT5</strain>
    </source>
</reference>
<dbReference type="AlphaFoldDB" id="A0A6A7ANU5"/>
<name>A0A6A7ANU5_9PLEO</name>